<keyword evidence="4" id="KW-1185">Reference proteome</keyword>
<evidence type="ECO:0000256" key="2">
    <source>
        <dbReference type="SAM" id="SignalP"/>
    </source>
</evidence>
<dbReference type="EMBL" id="JALHAP010000080">
    <property type="protein sequence ID" value="MCT4703094.1"/>
    <property type="molecule type" value="Genomic_DNA"/>
</dbReference>
<evidence type="ECO:0000256" key="1">
    <source>
        <dbReference type="SAM" id="MobiDB-lite"/>
    </source>
</evidence>
<evidence type="ECO:0000313" key="4">
    <source>
        <dbReference type="Proteomes" id="UP001150641"/>
    </source>
</evidence>
<evidence type="ECO:0000313" key="3">
    <source>
        <dbReference type="EMBL" id="MCT4703094.1"/>
    </source>
</evidence>
<dbReference type="RefSeq" id="WP_271123835.1">
    <property type="nucleotide sequence ID" value="NZ_JALHAN010000067.1"/>
</dbReference>
<sequence>MKAMQTFIKGATALSLLALTTLGANAATLPVSGDFHADKFAAKIVSVDQKNHVVVLEGEGGDKVALNVPESSSDLAKLKAGDVVDTTVIRSVAVGLDTDIDKSAPTASTTSGESKASDDNPNVGREAFRQVNVQLKIKHIDLKKNEVTFEGPKGQQKVIAIDNPDIQARLKELKVDQSIRVTYTDAIQINVRPAK</sequence>
<feature type="signal peptide" evidence="2">
    <location>
        <begin position="1"/>
        <end position="26"/>
    </location>
</feature>
<accession>A0A9X2WBN5</accession>
<keyword evidence="2" id="KW-0732">Signal</keyword>
<protein>
    <submittedName>
        <fullName evidence="3">Uncharacterized protein</fullName>
    </submittedName>
</protein>
<dbReference type="AlphaFoldDB" id="A0A9X2WBN5"/>
<name>A0A9X2WBN5_9ENTR</name>
<feature type="region of interest" description="Disordered" evidence="1">
    <location>
        <begin position="102"/>
        <end position="123"/>
    </location>
</feature>
<feature type="compositionally biased region" description="Polar residues" evidence="1">
    <location>
        <begin position="105"/>
        <end position="114"/>
    </location>
</feature>
<comment type="caution">
    <text evidence="3">The sequence shown here is derived from an EMBL/GenBank/DDBJ whole genome shotgun (WGS) entry which is preliminary data.</text>
</comment>
<organism evidence="3 4">
    <name type="scientific">Dryocola boscaweniae</name>
    <dbReference type="NCBI Taxonomy" id="2925397"/>
    <lineage>
        <taxon>Bacteria</taxon>
        <taxon>Pseudomonadati</taxon>
        <taxon>Pseudomonadota</taxon>
        <taxon>Gammaproteobacteria</taxon>
        <taxon>Enterobacterales</taxon>
        <taxon>Enterobacteriaceae</taxon>
        <taxon>Dryocola</taxon>
    </lineage>
</organism>
<reference evidence="3" key="1">
    <citation type="submission" date="2022-03" db="EMBL/GenBank/DDBJ databases">
        <title>Proposal of a novel genus Dryocolo and two novel species.</title>
        <authorList>
            <person name="Maddock D.W."/>
            <person name="Brady C.L."/>
            <person name="Denman S."/>
            <person name="Arnold D."/>
        </authorList>
    </citation>
    <scope>NUCLEOTIDE SEQUENCE</scope>
    <source>
        <strain evidence="3">H6W4</strain>
    </source>
</reference>
<feature type="chain" id="PRO_5040720652" evidence="2">
    <location>
        <begin position="27"/>
        <end position="195"/>
    </location>
</feature>
<proteinExistence type="predicted"/>
<dbReference type="Proteomes" id="UP001150641">
    <property type="component" value="Unassembled WGS sequence"/>
</dbReference>
<gene>
    <name evidence="3" type="ORF">MUA00_15035</name>
</gene>